<dbReference type="RefSeq" id="WP_345042352.1">
    <property type="nucleotide sequence ID" value="NZ_BAAAYL010000001.1"/>
</dbReference>
<evidence type="ECO:0000313" key="7">
    <source>
        <dbReference type="Proteomes" id="UP001499990"/>
    </source>
</evidence>
<accession>A0ABP6SIW1</accession>
<dbReference type="InterPro" id="IPR001647">
    <property type="entry name" value="HTH_TetR"/>
</dbReference>
<evidence type="ECO:0000256" key="3">
    <source>
        <dbReference type="ARBA" id="ARBA00023163"/>
    </source>
</evidence>
<feature type="DNA-binding region" description="H-T-H motif" evidence="4">
    <location>
        <begin position="35"/>
        <end position="54"/>
    </location>
</feature>
<sequence>MSPAKRSTETTLQLRSSLIEHARRLIARDGAAALTMRALATEAGYSVGLPYKIFTDRREIVAAIVHIEVEKLRATCDELVERAGTATVAGNLMWFAEAFLDSPAVALTEELLSDKALRQSVTATAHDAGMSPGALPVVLSRYLAAEKQADRVAPHIDEHAFGFLIAGALHNLLVAGEAWPRPARPELEQILTATAAAIAVAR</sequence>
<evidence type="ECO:0000256" key="1">
    <source>
        <dbReference type="ARBA" id="ARBA00023015"/>
    </source>
</evidence>
<organism evidence="6 7">
    <name type="scientific">Streptomyces sannanensis</name>
    <dbReference type="NCBI Taxonomy" id="285536"/>
    <lineage>
        <taxon>Bacteria</taxon>
        <taxon>Bacillati</taxon>
        <taxon>Actinomycetota</taxon>
        <taxon>Actinomycetes</taxon>
        <taxon>Kitasatosporales</taxon>
        <taxon>Streptomycetaceae</taxon>
        <taxon>Streptomyces</taxon>
    </lineage>
</organism>
<keyword evidence="7" id="KW-1185">Reference proteome</keyword>
<dbReference type="Gene3D" id="1.10.357.10">
    <property type="entry name" value="Tetracycline Repressor, domain 2"/>
    <property type="match status" value="1"/>
</dbReference>
<keyword evidence="1" id="KW-0805">Transcription regulation</keyword>
<gene>
    <name evidence="6" type="ORF">GCM10020367_54440</name>
</gene>
<evidence type="ECO:0000256" key="4">
    <source>
        <dbReference type="PROSITE-ProRule" id="PRU00335"/>
    </source>
</evidence>
<keyword evidence="2 4" id="KW-0238">DNA-binding</keyword>
<dbReference type="PROSITE" id="PS50977">
    <property type="entry name" value="HTH_TETR_2"/>
    <property type="match status" value="1"/>
</dbReference>
<dbReference type="PANTHER" id="PTHR30055">
    <property type="entry name" value="HTH-TYPE TRANSCRIPTIONAL REGULATOR RUTR"/>
    <property type="match status" value="1"/>
</dbReference>
<dbReference type="SUPFAM" id="SSF46689">
    <property type="entry name" value="Homeodomain-like"/>
    <property type="match status" value="1"/>
</dbReference>
<name>A0ABP6SIW1_9ACTN</name>
<proteinExistence type="predicted"/>
<evidence type="ECO:0000259" key="5">
    <source>
        <dbReference type="PROSITE" id="PS50977"/>
    </source>
</evidence>
<evidence type="ECO:0000313" key="6">
    <source>
        <dbReference type="EMBL" id="GAA3377708.1"/>
    </source>
</evidence>
<protein>
    <recommendedName>
        <fullName evidence="5">HTH tetR-type domain-containing protein</fullName>
    </recommendedName>
</protein>
<comment type="caution">
    <text evidence="6">The sequence shown here is derived from an EMBL/GenBank/DDBJ whole genome shotgun (WGS) entry which is preliminary data.</text>
</comment>
<dbReference type="PANTHER" id="PTHR30055:SF238">
    <property type="entry name" value="MYCOFACTOCIN BIOSYNTHESIS TRANSCRIPTIONAL REGULATOR MFTR-RELATED"/>
    <property type="match status" value="1"/>
</dbReference>
<dbReference type="Proteomes" id="UP001499990">
    <property type="component" value="Unassembled WGS sequence"/>
</dbReference>
<dbReference type="InterPro" id="IPR009057">
    <property type="entry name" value="Homeodomain-like_sf"/>
</dbReference>
<dbReference type="Pfam" id="PF00440">
    <property type="entry name" value="TetR_N"/>
    <property type="match status" value="1"/>
</dbReference>
<evidence type="ECO:0000256" key="2">
    <source>
        <dbReference type="ARBA" id="ARBA00023125"/>
    </source>
</evidence>
<keyword evidence="3" id="KW-0804">Transcription</keyword>
<dbReference type="InterPro" id="IPR050109">
    <property type="entry name" value="HTH-type_TetR-like_transc_reg"/>
</dbReference>
<dbReference type="EMBL" id="BAAAYL010000001">
    <property type="protein sequence ID" value="GAA3377708.1"/>
    <property type="molecule type" value="Genomic_DNA"/>
</dbReference>
<feature type="domain" description="HTH tetR-type" evidence="5">
    <location>
        <begin position="12"/>
        <end position="72"/>
    </location>
</feature>
<reference evidence="7" key="1">
    <citation type="journal article" date="2019" name="Int. J. Syst. Evol. Microbiol.">
        <title>The Global Catalogue of Microorganisms (GCM) 10K type strain sequencing project: providing services to taxonomists for standard genome sequencing and annotation.</title>
        <authorList>
            <consortium name="The Broad Institute Genomics Platform"/>
            <consortium name="The Broad Institute Genome Sequencing Center for Infectious Disease"/>
            <person name="Wu L."/>
            <person name="Ma J."/>
        </authorList>
    </citation>
    <scope>NUCLEOTIDE SEQUENCE [LARGE SCALE GENOMIC DNA]</scope>
    <source>
        <strain evidence="7">JCM 9651</strain>
    </source>
</reference>